<sequence length="211" mass="23967">MLTWIHVLLVSIDFGMMILCSLVLFRQKIRPFWKEIAVGVMIGAALMMFHRTQFIYIGVTTLLLWRIWKYHIVPALLIAVSGYMLSVIISTLIFAFIDGMPSVNFGEIKGTSPTFLLTMLLVLMTKWIVIRTFIRKRLGFTFLCSFSRIPPIPQNAGTYLLIFVVLAGILLRPVFTYSVFSVFMPVPILALSAAIFIYVAFGKELGLMDEK</sequence>
<dbReference type="RefSeq" id="WP_126141362.1">
    <property type="nucleotide sequence ID" value="NZ_RXHU01000029.1"/>
</dbReference>
<keyword evidence="1" id="KW-0812">Transmembrane</keyword>
<keyword evidence="1" id="KW-0472">Membrane</keyword>
<feature type="transmembrane region" description="Helical" evidence="1">
    <location>
        <begin position="37"/>
        <end position="65"/>
    </location>
</feature>
<keyword evidence="3" id="KW-1185">Reference proteome</keyword>
<feature type="transmembrane region" description="Helical" evidence="1">
    <location>
        <begin position="181"/>
        <end position="201"/>
    </location>
</feature>
<dbReference type="OrthoDB" id="2597140at2"/>
<dbReference type="Proteomes" id="UP000276128">
    <property type="component" value="Unassembled WGS sequence"/>
</dbReference>
<dbReference type="EMBL" id="RXHU01000029">
    <property type="protein sequence ID" value="RTE09613.1"/>
    <property type="molecule type" value="Genomic_DNA"/>
</dbReference>
<protein>
    <submittedName>
        <fullName evidence="2">Uncharacterized protein</fullName>
    </submittedName>
</protein>
<feature type="transmembrane region" description="Helical" evidence="1">
    <location>
        <begin position="7"/>
        <end position="25"/>
    </location>
</feature>
<evidence type="ECO:0000313" key="2">
    <source>
        <dbReference type="EMBL" id="RTE09613.1"/>
    </source>
</evidence>
<organism evidence="2 3">
    <name type="scientific">Paenibacillus whitsoniae</name>
    <dbReference type="NCBI Taxonomy" id="2496558"/>
    <lineage>
        <taxon>Bacteria</taxon>
        <taxon>Bacillati</taxon>
        <taxon>Bacillota</taxon>
        <taxon>Bacilli</taxon>
        <taxon>Bacillales</taxon>
        <taxon>Paenibacillaceae</taxon>
        <taxon>Paenibacillus</taxon>
    </lineage>
</organism>
<name>A0A3S0CVC0_9BACL</name>
<keyword evidence="1" id="KW-1133">Transmembrane helix</keyword>
<proteinExistence type="predicted"/>
<feature type="transmembrane region" description="Helical" evidence="1">
    <location>
        <begin position="155"/>
        <end position="175"/>
    </location>
</feature>
<gene>
    <name evidence="2" type="ORF">EJQ19_11470</name>
</gene>
<reference evidence="2 3" key="1">
    <citation type="submission" date="2018-12" db="EMBL/GenBank/DDBJ databases">
        <title>Bacillus ochoae sp. nov., Paenibacillus whitsoniae sp. nov., Paenibacillus spiritus sp. nov. Isolated from the Mars Exploration Rover during spacecraft assembly.</title>
        <authorList>
            <person name="Seuylemezian A."/>
            <person name="Vaishampayan P."/>
        </authorList>
    </citation>
    <scope>NUCLEOTIDE SEQUENCE [LARGE SCALE GENOMIC DNA]</scope>
    <source>
        <strain evidence="2 3">MER 54</strain>
    </source>
</reference>
<feature type="transmembrane region" description="Helical" evidence="1">
    <location>
        <begin position="115"/>
        <end position="134"/>
    </location>
</feature>
<feature type="transmembrane region" description="Helical" evidence="1">
    <location>
        <begin position="72"/>
        <end position="95"/>
    </location>
</feature>
<evidence type="ECO:0000256" key="1">
    <source>
        <dbReference type="SAM" id="Phobius"/>
    </source>
</evidence>
<comment type="caution">
    <text evidence="2">The sequence shown here is derived from an EMBL/GenBank/DDBJ whole genome shotgun (WGS) entry which is preliminary data.</text>
</comment>
<dbReference type="AlphaFoldDB" id="A0A3S0CVC0"/>
<accession>A0A3S0CVC0</accession>
<evidence type="ECO:0000313" key="3">
    <source>
        <dbReference type="Proteomes" id="UP000276128"/>
    </source>
</evidence>